<sequence length="55" mass="6227">MGEESRRDGLKHEVLTGQEEARNRIRARAHKDLRYHMELAQGGAGRCGQGFVNAY</sequence>
<evidence type="ECO:0000313" key="2">
    <source>
        <dbReference type="EMBL" id="OTG08567.1"/>
    </source>
</evidence>
<gene>
    <name evidence="2" type="ORF">HannXRQ_Chr11g0343181</name>
    <name evidence="1" type="ORF">HanXRQr2_Chr11g0504161</name>
</gene>
<reference evidence="1" key="3">
    <citation type="submission" date="2020-06" db="EMBL/GenBank/DDBJ databases">
        <title>Helianthus annuus Genome sequencing and assembly Release 2.</title>
        <authorList>
            <person name="Gouzy J."/>
            <person name="Langlade N."/>
            <person name="Munos S."/>
        </authorList>
    </citation>
    <scope>NUCLEOTIDE SEQUENCE</scope>
    <source>
        <tissue evidence="1">Leaves</tissue>
    </source>
</reference>
<evidence type="ECO:0000313" key="3">
    <source>
        <dbReference type="Proteomes" id="UP000215914"/>
    </source>
</evidence>
<accession>A0A251TBN3</accession>
<dbReference type="EMBL" id="MNCJ02000326">
    <property type="protein sequence ID" value="KAF5783113.1"/>
    <property type="molecule type" value="Genomic_DNA"/>
</dbReference>
<dbReference type="Proteomes" id="UP000215914">
    <property type="component" value="Chromosome 11"/>
</dbReference>
<proteinExistence type="predicted"/>
<protein>
    <submittedName>
        <fullName evidence="2">Uncharacterized protein</fullName>
    </submittedName>
</protein>
<keyword evidence="3" id="KW-1185">Reference proteome</keyword>
<name>A0A251TBN3_HELAN</name>
<dbReference type="InParanoid" id="A0A251TBN3"/>
<dbReference type="Gramene" id="mRNA:HanXRQr2_Chr11g0504161">
    <property type="protein sequence ID" value="mRNA:HanXRQr2_Chr11g0504161"/>
    <property type="gene ID" value="HanXRQr2_Chr11g0504161"/>
</dbReference>
<organism evidence="2 3">
    <name type="scientific">Helianthus annuus</name>
    <name type="common">Common sunflower</name>
    <dbReference type="NCBI Taxonomy" id="4232"/>
    <lineage>
        <taxon>Eukaryota</taxon>
        <taxon>Viridiplantae</taxon>
        <taxon>Streptophyta</taxon>
        <taxon>Embryophyta</taxon>
        <taxon>Tracheophyta</taxon>
        <taxon>Spermatophyta</taxon>
        <taxon>Magnoliopsida</taxon>
        <taxon>eudicotyledons</taxon>
        <taxon>Gunneridae</taxon>
        <taxon>Pentapetalae</taxon>
        <taxon>asterids</taxon>
        <taxon>campanulids</taxon>
        <taxon>Asterales</taxon>
        <taxon>Asteraceae</taxon>
        <taxon>Asteroideae</taxon>
        <taxon>Heliantheae alliance</taxon>
        <taxon>Heliantheae</taxon>
        <taxon>Helianthus</taxon>
    </lineage>
</organism>
<reference evidence="1 3" key="1">
    <citation type="journal article" date="2017" name="Nature">
        <title>The sunflower genome provides insights into oil metabolism, flowering and Asterid evolution.</title>
        <authorList>
            <person name="Badouin H."/>
            <person name="Gouzy J."/>
            <person name="Grassa C.J."/>
            <person name="Murat F."/>
            <person name="Staton S.E."/>
            <person name="Cottret L."/>
            <person name="Lelandais-Briere C."/>
            <person name="Owens G.L."/>
            <person name="Carrere S."/>
            <person name="Mayjonade B."/>
            <person name="Legrand L."/>
            <person name="Gill N."/>
            <person name="Kane N.C."/>
            <person name="Bowers J.E."/>
            <person name="Hubner S."/>
            <person name="Bellec A."/>
            <person name="Berard A."/>
            <person name="Berges H."/>
            <person name="Blanchet N."/>
            <person name="Boniface M.C."/>
            <person name="Brunel D."/>
            <person name="Catrice O."/>
            <person name="Chaidir N."/>
            <person name="Claudel C."/>
            <person name="Donnadieu C."/>
            <person name="Faraut T."/>
            <person name="Fievet G."/>
            <person name="Helmstetter N."/>
            <person name="King M."/>
            <person name="Knapp S.J."/>
            <person name="Lai Z."/>
            <person name="Le Paslier M.C."/>
            <person name="Lippi Y."/>
            <person name="Lorenzon L."/>
            <person name="Mandel J.R."/>
            <person name="Marage G."/>
            <person name="Marchand G."/>
            <person name="Marquand E."/>
            <person name="Bret-Mestries E."/>
            <person name="Morien E."/>
            <person name="Nambeesan S."/>
            <person name="Nguyen T."/>
            <person name="Pegot-Espagnet P."/>
            <person name="Pouilly N."/>
            <person name="Raftis F."/>
            <person name="Sallet E."/>
            <person name="Schiex T."/>
            <person name="Thomas J."/>
            <person name="Vandecasteele C."/>
            <person name="Vares D."/>
            <person name="Vear F."/>
            <person name="Vautrin S."/>
            <person name="Crespi M."/>
            <person name="Mangin B."/>
            <person name="Burke J.M."/>
            <person name="Salse J."/>
            <person name="Munos S."/>
            <person name="Vincourt P."/>
            <person name="Rieseberg L.H."/>
            <person name="Langlade N.B."/>
        </authorList>
    </citation>
    <scope>NUCLEOTIDE SEQUENCE [LARGE SCALE GENOMIC DNA]</scope>
    <source>
        <strain evidence="3">cv. SF193</strain>
        <tissue evidence="1">Leaves</tissue>
    </source>
</reference>
<reference evidence="2" key="2">
    <citation type="submission" date="2017-02" db="EMBL/GenBank/DDBJ databases">
        <title>Sunflower complete genome.</title>
        <authorList>
            <person name="Langlade N."/>
            <person name="Munos S."/>
        </authorList>
    </citation>
    <scope>NUCLEOTIDE SEQUENCE [LARGE SCALE GENOMIC DNA]</scope>
    <source>
        <tissue evidence="2">Leaves</tissue>
    </source>
</reference>
<evidence type="ECO:0000313" key="1">
    <source>
        <dbReference type="EMBL" id="KAF5783113.1"/>
    </source>
</evidence>
<dbReference type="AlphaFoldDB" id="A0A251TBN3"/>
<dbReference type="EMBL" id="CM007900">
    <property type="protein sequence ID" value="OTG08567.1"/>
    <property type="molecule type" value="Genomic_DNA"/>
</dbReference>